<keyword evidence="2" id="KW-0677">Repeat</keyword>
<dbReference type="InterPro" id="IPR052254">
    <property type="entry name" value="CUL4-DDB1_E3_ligase_receptor"/>
</dbReference>
<evidence type="ECO:0000313" key="5">
    <source>
        <dbReference type="Proteomes" id="UP000076722"/>
    </source>
</evidence>
<dbReference type="OrthoDB" id="128867at2759"/>
<proteinExistence type="predicted"/>
<evidence type="ECO:0000256" key="1">
    <source>
        <dbReference type="ARBA" id="ARBA00022574"/>
    </source>
</evidence>
<dbReference type="PROSITE" id="PS50082">
    <property type="entry name" value="WD_REPEATS_2"/>
    <property type="match status" value="1"/>
</dbReference>
<keyword evidence="1 3" id="KW-0853">WD repeat</keyword>
<feature type="repeat" description="WD" evidence="3">
    <location>
        <begin position="318"/>
        <end position="349"/>
    </location>
</feature>
<accession>A0A164RFM2</accession>
<protein>
    <recommendedName>
        <fullName evidence="6">WD40 repeat-like protein</fullName>
    </recommendedName>
</protein>
<dbReference type="InterPro" id="IPR001680">
    <property type="entry name" value="WD40_rpt"/>
</dbReference>
<dbReference type="GO" id="GO:0080008">
    <property type="term" value="C:Cul4-RING E3 ubiquitin ligase complex"/>
    <property type="evidence" value="ECO:0007669"/>
    <property type="project" value="TreeGrafter"/>
</dbReference>
<evidence type="ECO:0000313" key="4">
    <source>
        <dbReference type="EMBL" id="KZS90509.1"/>
    </source>
</evidence>
<gene>
    <name evidence="4" type="ORF">SISNIDRAFT_181507</name>
</gene>
<name>A0A164RFM2_9AGAM</name>
<dbReference type="Proteomes" id="UP000076722">
    <property type="component" value="Unassembled WGS sequence"/>
</dbReference>
<evidence type="ECO:0000256" key="3">
    <source>
        <dbReference type="PROSITE-ProRule" id="PRU00221"/>
    </source>
</evidence>
<sequence length="413" mass="46023">MPPRQLPGFYWDEEKQKYFPLSSRPRILELPKPAIAVENTSKPRLQKLHRQIRDVNKTVNAATRLRLLTPLWHHSLTLTSSREKLELENSVASITSILSFPDTTADEQHYLLGDSNGWIHHSTAEDTIAITTAMSTITSLRKLGNGWISSSFGPGPKLLWAEACNDPFRRMISIHPPVLAVHSMDVSGSSVVLGSEKRAFYMSDLEAIISPMSLPMNSDVLSVCQDKFLTYAGARNGSVCRFDVRLPSDARQDLFGSRFNAHRSGITQVRLFDDWKLLVAASSGHIKTFDLRFSRPEDAEPVVQYPGHINTYSLNLGLALDPDFDFLAAAGQDRIVRAWSLRSGDPIFPEMRSPSDSNDPSLSIQSPCNRTFDVVDGLWQSTRNISHGATDAITINYINVRGIRHPALSTSLI</sequence>
<keyword evidence="5" id="KW-1185">Reference proteome</keyword>
<dbReference type="PANTHER" id="PTHR44472:SF1">
    <property type="entry name" value="DDB1 AND CUL4 ASSOCIATED FACTOR 4"/>
    <property type="match status" value="1"/>
</dbReference>
<dbReference type="InterPro" id="IPR015943">
    <property type="entry name" value="WD40/YVTN_repeat-like_dom_sf"/>
</dbReference>
<evidence type="ECO:0008006" key="6">
    <source>
        <dbReference type="Google" id="ProtNLM"/>
    </source>
</evidence>
<dbReference type="Gene3D" id="2.130.10.10">
    <property type="entry name" value="YVTN repeat-like/Quinoprotein amine dehydrogenase"/>
    <property type="match status" value="1"/>
</dbReference>
<reference evidence="4 5" key="1">
    <citation type="journal article" date="2016" name="Mol. Biol. Evol.">
        <title>Comparative Genomics of Early-Diverging Mushroom-Forming Fungi Provides Insights into the Origins of Lignocellulose Decay Capabilities.</title>
        <authorList>
            <person name="Nagy L.G."/>
            <person name="Riley R."/>
            <person name="Tritt A."/>
            <person name="Adam C."/>
            <person name="Daum C."/>
            <person name="Floudas D."/>
            <person name="Sun H."/>
            <person name="Yadav J.S."/>
            <person name="Pangilinan J."/>
            <person name="Larsson K.H."/>
            <person name="Matsuura K."/>
            <person name="Barry K."/>
            <person name="Labutti K."/>
            <person name="Kuo R."/>
            <person name="Ohm R.A."/>
            <person name="Bhattacharya S.S."/>
            <person name="Shirouzu T."/>
            <person name="Yoshinaga Y."/>
            <person name="Martin F.M."/>
            <person name="Grigoriev I.V."/>
            <person name="Hibbett D.S."/>
        </authorList>
    </citation>
    <scope>NUCLEOTIDE SEQUENCE [LARGE SCALE GENOMIC DNA]</scope>
    <source>
        <strain evidence="4 5">HHB9708</strain>
    </source>
</reference>
<dbReference type="STRING" id="1314777.A0A164RFM2"/>
<organism evidence="4 5">
    <name type="scientific">Sistotremastrum niveocremeum HHB9708</name>
    <dbReference type="NCBI Taxonomy" id="1314777"/>
    <lineage>
        <taxon>Eukaryota</taxon>
        <taxon>Fungi</taxon>
        <taxon>Dikarya</taxon>
        <taxon>Basidiomycota</taxon>
        <taxon>Agaricomycotina</taxon>
        <taxon>Agaricomycetes</taxon>
        <taxon>Sistotremastrales</taxon>
        <taxon>Sistotremastraceae</taxon>
        <taxon>Sertulicium</taxon>
        <taxon>Sertulicium niveocremeum</taxon>
    </lineage>
</organism>
<dbReference type="SUPFAM" id="SSF50978">
    <property type="entry name" value="WD40 repeat-like"/>
    <property type="match status" value="1"/>
</dbReference>
<dbReference type="EMBL" id="KV419421">
    <property type="protein sequence ID" value="KZS90509.1"/>
    <property type="molecule type" value="Genomic_DNA"/>
</dbReference>
<dbReference type="InterPro" id="IPR036322">
    <property type="entry name" value="WD40_repeat_dom_sf"/>
</dbReference>
<dbReference type="AlphaFoldDB" id="A0A164RFM2"/>
<dbReference type="SMART" id="SM00320">
    <property type="entry name" value="WD40"/>
    <property type="match status" value="2"/>
</dbReference>
<evidence type="ECO:0000256" key="2">
    <source>
        <dbReference type="ARBA" id="ARBA00022737"/>
    </source>
</evidence>
<dbReference type="PANTHER" id="PTHR44472">
    <property type="entry name" value="DDB1- AND CUL4-ASSOCIATED FACTOR 4-RELATED"/>
    <property type="match status" value="1"/>
</dbReference>